<protein>
    <submittedName>
        <fullName evidence="4">Hsp20 family protein</fullName>
    </submittedName>
</protein>
<dbReference type="Gene3D" id="2.60.40.790">
    <property type="match status" value="1"/>
</dbReference>
<dbReference type="PROSITE" id="PS01031">
    <property type="entry name" value="SHSP"/>
    <property type="match status" value="1"/>
</dbReference>
<evidence type="ECO:0000256" key="1">
    <source>
        <dbReference type="PROSITE-ProRule" id="PRU00285"/>
    </source>
</evidence>
<proteinExistence type="inferred from homology"/>
<comment type="caution">
    <text evidence="4">The sequence shown here is derived from an EMBL/GenBank/DDBJ whole genome shotgun (WGS) entry which is preliminary data.</text>
</comment>
<dbReference type="SUPFAM" id="SSF49764">
    <property type="entry name" value="HSP20-like chaperones"/>
    <property type="match status" value="1"/>
</dbReference>
<evidence type="ECO:0000259" key="3">
    <source>
        <dbReference type="PROSITE" id="PS01031"/>
    </source>
</evidence>
<dbReference type="EMBL" id="JBHRRZ010000017">
    <property type="protein sequence ID" value="MFC2949085.1"/>
    <property type="molecule type" value="Genomic_DNA"/>
</dbReference>
<name>A0ABV7A8L3_9BACI</name>
<organism evidence="4 5">
    <name type="scientific">Virgibacillus sediminis</name>
    <dbReference type="NCBI Taxonomy" id="202260"/>
    <lineage>
        <taxon>Bacteria</taxon>
        <taxon>Bacillati</taxon>
        <taxon>Bacillota</taxon>
        <taxon>Bacilli</taxon>
        <taxon>Bacillales</taxon>
        <taxon>Bacillaceae</taxon>
        <taxon>Virgibacillus</taxon>
    </lineage>
</organism>
<evidence type="ECO:0000313" key="4">
    <source>
        <dbReference type="EMBL" id="MFC2949085.1"/>
    </source>
</evidence>
<accession>A0ABV7A8L3</accession>
<reference evidence="5" key="1">
    <citation type="journal article" date="2019" name="Int. J. Syst. Evol. Microbiol.">
        <title>The Global Catalogue of Microorganisms (GCM) 10K type strain sequencing project: providing services to taxonomists for standard genome sequencing and annotation.</title>
        <authorList>
            <consortium name="The Broad Institute Genomics Platform"/>
            <consortium name="The Broad Institute Genome Sequencing Center for Infectious Disease"/>
            <person name="Wu L."/>
            <person name="Ma J."/>
        </authorList>
    </citation>
    <scope>NUCLEOTIDE SEQUENCE [LARGE SCALE GENOMIC DNA]</scope>
    <source>
        <strain evidence="5">KCTC 13193</strain>
    </source>
</reference>
<evidence type="ECO:0000313" key="5">
    <source>
        <dbReference type="Proteomes" id="UP001595387"/>
    </source>
</evidence>
<dbReference type="Pfam" id="PF00011">
    <property type="entry name" value="HSP20"/>
    <property type="match status" value="1"/>
</dbReference>
<evidence type="ECO:0000256" key="2">
    <source>
        <dbReference type="RuleBase" id="RU003616"/>
    </source>
</evidence>
<dbReference type="RefSeq" id="WP_390306790.1">
    <property type="nucleotide sequence ID" value="NZ_JBHRRZ010000017.1"/>
</dbReference>
<sequence length="147" mass="17009">MSDFKPYRKKGEDLFQNLSKSLKDVFEHDVFSPLHGKFSPFRADIVEGRTAYYIQAELPGFSKRDITIEAGSDNLTIRAIRENRTEELSEETKVLRQERQYGEFVRQFPIGNMKEDNITAKLEDGMLYVEIPKKAPGKPAHKQIDIE</sequence>
<dbReference type="PANTHER" id="PTHR11527">
    <property type="entry name" value="HEAT-SHOCK PROTEIN 20 FAMILY MEMBER"/>
    <property type="match status" value="1"/>
</dbReference>
<feature type="domain" description="SHSP" evidence="3">
    <location>
        <begin position="32"/>
        <end position="147"/>
    </location>
</feature>
<dbReference type="Proteomes" id="UP001595387">
    <property type="component" value="Unassembled WGS sequence"/>
</dbReference>
<dbReference type="InterPro" id="IPR031107">
    <property type="entry name" value="Small_HSP"/>
</dbReference>
<keyword evidence="5" id="KW-1185">Reference proteome</keyword>
<dbReference type="InterPro" id="IPR008978">
    <property type="entry name" value="HSP20-like_chaperone"/>
</dbReference>
<gene>
    <name evidence="4" type="ORF">ACFODW_12130</name>
</gene>
<dbReference type="InterPro" id="IPR002068">
    <property type="entry name" value="A-crystallin/Hsp20_dom"/>
</dbReference>
<comment type="similarity">
    <text evidence="1 2">Belongs to the small heat shock protein (HSP20) family.</text>
</comment>